<protein>
    <submittedName>
        <fullName evidence="1">Uncharacterized protein</fullName>
    </submittedName>
</protein>
<sequence>MPQLNSILLLLFFALLGCVEDDDKRFTPTCAAGDTREIYAGTGILNYTDFISGQQGSDYHFVISNHNIEGVMLPLVVCNPVDFKILQPDIDNLEVSFQGIVEILPETIDAGSTIIQIETIQAR</sequence>
<evidence type="ECO:0000313" key="2">
    <source>
        <dbReference type="Proteomes" id="UP001500469"/>
    </source>
</evidence>
<name>A0ABP3YBZ5_9BACT</name>
<reference evidence="2" key="1">
    <citation type="journal article" date="2019" name="Int. J. Syst. Evol. Microbiol.">
        <title>The Global Catalogue of Microorganisms (GCM) 10K type strain sequencing project: providing services to taxonomists for standard genome sequencing and annotation.</title>
        <authorList>
            <consortium name="The Broad Institute Genomics Platform"/>
            <consortium name="The Broad Institute Genome Sequencing Center for Infectious Disease"/>
            <person name="Wu L."/>
            <person name="Ma J."/>
        </authorList>
    </citation>
    <scope>NUCLEOTIDE SEQUENCE [LARGE SCALE GENOMIC DNA]</scope>
    <source>
        <strain evidence="2">JCM 16112</strain>
    </source>
</reference>
<accession>A0ABP3YBZ5</accession>
<proteinExistence type="predicted"/>
<dbReference type="Proteomes" id="UP001500469">
    <property type="component" value="Unassembled WGS sequence"/>
</dbReference>
<evidence type="ECO:0000313" key="1">
    <source>
        <dbReference type="EMBL" id="GAA0878106.1"/>
    </source>
</evidence>
<keyword evidence="2" id="KW-1185">Reference proteome</keyword>
<comment type="caution">
    <text evidence="1">The sequence shown here is derived from an EMBL/GenBank/DDBJ whole genome shotgun (WGS) entry which is preliminary data.</text>
</comment>
<dbReference type="EMBL" id="BAAAFI010000003">
    <property type="protein sequence ID" value="GAA0878106.1"/>
    <property type="molecule type" value="Genomic_DNA"/>
</dbReference>
<organism evidence="1 2">
    <name type="scientific">Algoriphagus jejuensis</name>
    <dbReference type="NCBI Taxonomy" id="419934"/>
    <lineage>
        <taxon>Bacteria</taxon>
        <taxon>Pseudomonadati</taxon>
        <taxon>Bacteroidota</taxon>
        <taxon>Cytophagia</taxon>
        <taxon>Cytophagales</taxon>
        <taxon>Cyclobacteriaceae</taxon>
        <taxon>Algoriphagus</taxon>
    </lineage>
</organism>
<dbReference type="RefSeq" id="WP_343849266.1">
    <property type="nucleotide sequence ID" value="NZ_BAAAFI010000003.1"/>
</dbReference>
<gene>
    <name evidence="1" type="ORF">GCM10009119_10740</name>
</gene>